<dbReference type="Gene3D" id="2.40.50.100">
    <property type="match status" value="1"/>
</dbReference>
<dbReference type="AlphaFoldDB" id="A0AAU0N1Z2"/>
<accession>A0AAU0N1Z2</accession>
<reference evidence="5 6" key="1">
    <citation type="submission" date="2023-10" db="EMBL/GenBank/DDBJ databases">
        <title>Description of Microbulbifer bruguierae sp. nov., isolated from the sediments of mangrove plant Bruguiera sexangula and comparative genomic analyses of the genus Microbulbifer.</title>
        <authorList>
            <person name="Long M."/>
        </authorList>
    </citation>
    <scope>NUCLEOTIDE SEQUENCE [LARGE SCALE GENOMIC DNA]</scope>
    <source>
        <strain evidence="5 6">SPO729</strain>
    </source>
</reference>
<dbReference type="GO" id="GO:0030288">
    <property type="term" value="C:outer membrane-bounded periplasmic space"/>
    <property type="evidence" value="ECO:0007669"/>
    <property type="project" value="TreeGrafter"/>
</dbReference>
<dbReference type="InterPro" id="IPR051909">
    <property type="entry name" value="MFP_Cation_Efflux"/>
</dbReference>
<dbReference type="SUPFAM" id="SSF51230">
    <property type="entry name" value="Single hybrid motif"/>
    <property type="match status" value="1"/>
</dbReference>
<dbReference type="Proteomes" id="UP001302477">
    <property type="component" value="Chromosome"/>
</dbReference>
<evidence type="ECO:0000256" key="1">
    <source>
        <dbReference type="ARBA" id="ARBA00022448"/>
    </source>
</evidence>
<evidence type="ECO:0000259" key="4">
    <source>
        <dbReference type="Pfam" id="PF25975"/>
    </source>
</evidence>
<dbReference type="GO" id="GO:0060003">
    <property type="term" value="P:copper ion export"/>
    <property type="evidence" value="ECO:0007669"/>
    <property type="project" value="TreeGrafter"/>
</dbReference>
<dbReference type="InterPro" id="IPR011053">
    <property type="entry name" value="Single_hybrid_motif"/>
</dbReference>
<dbReference type="EMBL" id="CP137555">
    <property type="protein sequence ID" value="WOX05644.1"/>
    <property type="molecule type" value="Genomic_DNA"/>
</dbReference>
<dbReference type="GO" id="GO:0015679">
    <property type="term" value="P:plasma membrane copper ion transport"/>
    <property type="evidence" value="ECO:0007669"/>
    <property type="project" value="TreeGrafter"/>
</dbReference>
<dbReference type="PANTHER" id="PTHR30097:SF4">
    <property type="entry name" value="SLR6042 PROTEIN"/>
    <property type="match status" value="1"/>
</dbReference>
<organism evidence="5 6">
    <name type="scientific">Microbulbifer pacificus</name>
    <dbReference type="NCBI Taxonomy" id="407164"/>
    <lineage>
        <taxon>Bacteria</taxon>
        <taxon>Pseudomonadati</taxon>
        <taxon>Pseudomonadota</taxon>
        <taxon>Gammaproteobacteria</taxon>
        <taxon>Cellvibrionales</taxon>
        <taxon>Microbulbiferaceae</taxon>
        <taxon>Microbulbifer</taxon>
    </lineage>
</organism>
<evidence type="ECO:0000259" key="3">
    <source>
        <dbReference type="Pfam" id="PF25973"/>
    </source>
</evidence>
<proteinExistence type="predicted"/>
<protein>
    <submittedName>
        <fullName evidence="5">Efflux RND transporter periplasmic adaptor subunit</fullName>
    </submittedName>
</protein>
<dbReference type="InterPro" id="IPR058647">
    <property type="entry name" value="BSH_CzcB-like"/>
</dbReference>
<evidence type="ECO:0000313" key="5">
    <source>
        <dbReference type="EMBL" id="WOX05644.1"/>
    </source>
</evidence>
<dbReference type="PANTHER" id="PTHR30097">
    <property type="entry name" value="CATION EFFLUX SYSTEM PROTEIN CUSB"/>
    <property type="match status" value="1"/>
</dbReference>
<dbReference type="RefSeq" id="WP_318954114.1">
    <property type="nucleotide sequence ID" value="NZ_CP137555.1"/>
</dbReference>
<keyword evidence="1" id="KW-0813">Transport</keyword>
<evidence type="ECO:0000259" key="2">
    <source>
        <dbReference type="Pfam" id="PF25971"/>
    </source>
</evidence>
<dbReference type="InterPro" id="IPR058646">
    <property type="entry name" value="CzcB_N"/>
</dbReference>
<feature type="domain" description="CzcB N-terminal" evidence="2">
    <location>
        <begin position="46"/>
        <end position="137"/>
    </location>
</feature>
<feature type="domain" description="CzcB-like barrel-sandwich hybrid" evidence="3">
    <location>
        <begin position="185"/>
        <end position="247"/>
    </location>
</feature>
<feature type="domain" description="CzcB-like C-terminal circularly permuted SH3-like" evidence="4">
    <location>
        <begin position="340"/>
        <end position="400"/>
    </location>
</feature>
<dbReference type="InterPro" id="IPR058649">
    <property type="entry name" value="CzcB_C"/>
</dbReference>
<keyword evidence="6" id="KW-1185">Reference proteome</keyword>
<dbReference type="Pfam" id="PF25973">
    <property type="entry name" value="BSH_CzcB"/>
    <property type="match status" value="1"/>
</dbReference>
<evidence type="ECO:0000313" key="6">
    <source>
        <dbReference type="Proteomes" id="UP001302477"/>
    </source>
</evidence>
<name>A0AAU0N1Z2_9GAMM</name>
<sequence>MKSIAIISLLMVFLMALFVGFSGNVQTSAATAAEDPQLPETGPHHGRLLRAGDFAVELAIVESGTPPEFRAWVSDKGTAVKPERVGLTLVLTRLGGTEESIGFTPREDYLRSDKSIGEPHSFVITVNARYQGKSHRWQYESFEGRTRIDSVIAASLGIKTAIAGPALMSETTNAYGRLVVDPEQTREVRARFDGAVDSVKVQLGERVRKGQPIIAINSNENLNTYTVNSPIDGVVLQRNANPGEQTAGRNLLVIANDDALLAELDVFPSTRGRIKAGNPVRMMMRGLRTPVAGVVRQLDPVIRPNQASTVRVSLKDAAPDLAAGAFVTAEIKVASYQVPLAVKRSALQNYRDFTVLYAQVGDEYEVRMLELGRESGEWVEVLGGLEPGTRYVIENSYIIKADIEKSGAAHEH</sequence>
<gene>
    <name evidence="5" type="ORF">R5R33_00425</name>
</gene>
<dbReference type="Gene3D" id="2.40.420.20">
    <property type="match status" value="1"/>
</dbReference>
<dbReference type="KEGG" id="mpaf:R5R33_00425"/>
<dbReference type="Pfam" id="PF25975">
    <property type="entry name" value="CzcB_C"/>
    <property type="match status" value="1"/>
</dbReference>
<dbReference type="GO" id="GO:0046914">
    <property type="term" value="F:transition metal ion binding"/>
    <property type="evidence" value="ECO:0007669"/>
    <property type="project" value="TreeGrafter"/>
</dbReference>
<dbReference type="Pfam" id="PF25971">
    <property type="entry name" value="CzcB_N"/>
    <property type="match status" value="1"/>
</dbReference>